<sequence length="927" mass="105541">MNNIQAYNTIVKSKKVSELFLGTIDINWDFAKIGYTAVCTEALPLTFMEKMVCGIANLDGKVNLGDLAHIMGLNIENDVQNLKFQDLGETEILMETLRTLKQFGVIATPDDSFSYVELTEIGKEYYAKGRKFKQGETKGFTMYFDLIAGMHADARTLFCKLTVDGCKEQPEASVIPFAEESFVKQYAQSQIPQYYSEKTGNSFTDMSVTSSEFLYKKVVLGVIYDSSTETYRFEIIDNGGIDTDYITDYINLEESHKHYLDLFLAAQPMTSESKDDTQIKFEEEIAKVQGDAEYAIFNEKPEMALQLVANYVEAPEYMEMQNIFNYIKSTQKADSIKDVFISLPELTKEAEAEIRALSEDANTQIMLYCGDVKDFDSRFGGNVLVLNGDANSDVLLMMNDVTYRCENLVFSVGDINFSVEFLRKQEENSEDALEQIRELYATRFIPNALEKYEELLQETETEDILNRITELNGADNLVIFADSYVESTGNVERLASLRARRDEQLLKLVQKYSTNMMEELDNLRANTQLEDIKTLDAMEKAKKSFSDLKGKLIPEQSRDNENGWGRSGIVLALNDSISSFESQLNDRETYLRQELLPKSYVIDTNVFVHFPEIMDYIGKEDRTILSLKVLEELDKLKVTLDGKGKRNVKKAIKEINYKIRMKSKTFRMESADTRLLPEEFDKTNSDNMILSVALKYSDRNPFLITNDINFQNRAASMGISFKGLADLLPEDVYQTIDFTKPEKKKEPEQKKAKNIGSRNEESTMPKALAKMMKRAYKACMEEADEVLVAKFVSEIKAIKPDFKPNTFGYSKFKDLCAGYPSEIELYENSNNALCIRLIDSEGDERVNSQSGNLKDIESLNDEQKNMLKKLSVKLIEEESSSSPVSDGEIRKAFIQMSGVHIKLKPVKQLRESLDIPSAKQRKSNLIN</sequence>
<reference evidence="4 5" key="1">
    <citation type="submission" date="2019-03" db="EMBL/GenBank/DDBJ databases">
        <title>Diversity of the mouse oral microbiome.</title>
        <authorList>
            <person name="Joseph S."/>
            <person name="Aduse-Opoku J."/>
            <person name="Curtis M."/>
            <person name="Wade W."/>
            <person name="Hashim A."/>
        </authorList>
    </citation>
    <scope>NUCLEOTIDE SEQUENCE [LARGE SCALE GENOMIC DNA]</scope>
    <source>
        <strain evidence="4 5">P2318</strain>
    </source>
</reference>
<dbReference type="AlphaFoldDB" id="A0A7K3MGL5"/>
<dbReference type="InterPro" id="IPR007634">
    <property type="entry name" value="RNA_pol_sigma_54_DNA-bd"/>
</dbReference>
<dbReference type="Pfam" id="PF04552">
    <property type="entry name" value="Sigma54_DBD"/>
    <property type="match status" value="1"/>
</dbReference>
<evidence type="ECO:0000313" key="5">
    <source>
        <dbReference type="Proteomes" id="UP000298073"/>
    </source>
</evidence>
<dbReference type="Pfam" id="PF13638">
    <property type="entry name" value="PIN_4"/>
    <property type="match status" value="1"/>
</dbReference>
<evidence type="ECO:0000313" key="3">
    <source>
        <dbReference type="EMBL" id="GFH87735.1"/>
    </source>
</evidence>
<dbReference type="CDD" id="cd10146">
    <property type="entry name" value="LabA_like_C"/>
    <property type="match status" value="1"/>
</dbReference>
<dbReference type="InterPro" id="IPR029060">
    <property type="entry name" value="PIN-like_dom_sf"/>
</dbReference>
<dbReference type="SUPFAM" id="SSF88723">
    <property type="entry name" value="PIN domain-like"/>
    <property type="match status" value="1"/>
</dbReference>
<dbReference type="GO" id="GO:0001216">
    <property type="term" value="F:DNA-binding transcription activator activity"/>
    <property type="evidence" value="ECO:0007669"/>
    <property type="project" value="InterPro"/>
</dbReference>
<dbReference type="InterPro" id="IPR002716">
    <property type="entry name" value="PIN_dom"/>
</dbReference>
<dbReference type="EMBL" id="SPPV01000004">
    <property type="protein sequence ID" value="TFU51839.1"/>
    <property type="molecule type" value="Genomic_DNA"/>
</dbReference>
<dbReference type="Gene3D" id="1.10.10.60">
    <property type="entry name" value="Homeodomain-like"/>
    <property type="match status" value="1"/>
</dbReference>
<name>A0A7K3MGL5_9BACE</name>
<dbReference type="InterPro" id="IPR041966">
    <property type="entry name" value="LOTUS-like"/>
</dbReference>
<dbReference type="Gene3D" id="3.40.50.1010">
    <property type="entry name" value="5'-nuclease"/>
    <property type="match status" value="1"/>
</dbReference>
<feature type="region of interest" description="Disordered" evidence="1">
    <location>
        <begin position="742"/>
        <end position="762"/>
    </location>
</feature>
<proteinExistence type="predicted"/>
<accession>A0A7K3MGL5</accession>
<dbReference type="Proteomes" id="UP000298073">
    <property type="component" value="Unassembled WGS sequence"/>
</dbReference>
<protein>
    <recommendedName>
        <fullName evidence="2">HTH OST-type domain-containing protein</fullName>
    </recommendedName>
</protein>
<evidence type="ECO:0000256" key="1">
    <source>
        <dbReference type="SAM" id="MobiDB-lite"/>
    </source>
</evidence>
<dbReference type="Pfam" id="PF12872">
    <property type="entry name" value="OST-HTH"/>
    <property type="match status" value="1"/>
</dbReference>
<dbReference type="CDD" id="cd09883">
    <property type="entry name" value="PIN_VapC_PhoHL-ATPase"/>
    <property type="match status" value="1"/>
</dbReference>
<gene>
    <name evidence="4" type="ORF">E4T97_03165</name>
    <name evidence="3" type="ORF">IMSAGC001_03164</name>
</gene>
<dbReference type="RefSeq" id="WP_135035664.1">
    <property type="nucleotide sequence ID" value="NZ_BLLS01000117.1"/>
</dbReference>
<dbReference type="SMART" id="SM00670">
    <property type="entry name" value="PINc"/>
    <property type="match status" value="1"/>
</dbReference>
<organism evidence="3 6">
    <name type="scientific">Bacteroides acidifaciens</name>
    <dbReference type="NCBI Taxonomy" id="85831"/>
    <lineage>
        <taxon>Bacteria</taxon>
        <taxon>Pseudomonadati</taxon>
        <taxon>Bacteroidota</taxon>
        <taxon>Bacteroidia</taxon>
        <taxon>Bacteroidales</taxon>
        <taxon>Bacteroidaceae</taxon>
        <taxon>Bacteroides</taxon>
    </lineage>
</organism>
<dbReference type="PROSITE" id="PS51644">
    <property type="entry name" value="HTH_OST"/>
    <property type="match status" value="1"/>
</dbReference>
<evidence type="ECO:0000313" key="6">
    <source>
        <dbReference type="Proteomes" id="UP000491181"/>
    </source>
</evidence>
<reference evidence="3 6" key="2">
    <citation type="journal article" date="2020" name="Microbiome">
        <title>Single-cell genomics of uncultured bacteria reveals dietary fiber responders in the mouse gut microbiota.</title>
        <authorList>
            <person name="Chijiiwa R."/>
            <person name="Hosokawa M."/>
            <person name="Kogawa M."/>
            <person name="Nishikawa Y."/>
            <person name="Ide K."/>
            <person name="Sakanashi C."/>
            <person name="Takahashi K."/>
            <person name="Takeyama H."/>
        </authorList>
    </citation>
    <scope>NUCLEOTIDE SEQUENCE [LARGE SCALE GENOMIC DNA]</scope>
    <source>
        <strain evidence="3">IMSAGC_001</strain>
    </source>
</reference>
<evidence type="ECO:0000313" key="4">
    <source>
        <dbReference type="EMBL" id="TFU51839.1"/>
    </source>
</evidence>
<feature type="compositionally biased region" description="Basic and acidic residues" evidence="1">
    <location>
        <begin position="742"/>
        <end position="751"/>
    </location>
</feature>
<dbReference type="OrthoDB" id="9757917at2"/>
<dbReference type="Proteomes" id="UP000491181">
    <property type="component" value="Unassembled WGS sequence"/>
</dbReference>
<comment type="caution">
    <text evidence="3">The sequence shown here is derived from an EMBL/GenBank/DDBJ whole genome shotgun (WGS) entry which is preliminary data.</text>
</comment>
<dbReference type="InterPro" id="IPR025605">
    <property type="entry name" value="OST-HTH/LOTUS_dom"/>
</dbReference>
<dbReference type="EMBL" id="BLLS01000117">
    <property type="protein sequence ID" value="GFH87735.1"/>
    <property type="molecule type" value="Genomic_DNA"/>
</dbReference>
<evidence type="ECO:0000259" key="2">
    <source>
        <dbReference type="PROSITE" id="PS51644"/>
    </source>
</evidence>
<dbReference type="Gene3D" id="3.30.420.610">
    <property type="entry name" value="LOTUS domain-like"/>
    <property type="match status" value="1"/>
</dbReference>
<feature type="domain" description="HTH OST-type" evidence="2">
    <location>
        <begin position="764"/>
        <end position="839"/>
    </location>
</feature>